<dbReference type="Pfam" id="PF00781">
    <property type="entry name" value="DAGK_cat"/>
    <property type="match status" value="1"/>
</dbReference>
<dbReference type="GO" id="GO:0016301">
    <property type="term" value="F:kinase activity"/>
    <property type="evidence" value="ECO:0007669"/>
    <property type="project" value="UniProtKB-KW"/>
</dbReference>
<dbReference type="InterPro" id="IPR016064">
    <property type="entry name" value="NAD/diacylglycerol_kinase_sf"/>
</dbReference>
<evidence type="ECO:0000313" key="4">
    <source>
        <dbReference type="Proteomes" id="UP000730482"/>
    </source>
</evidence>
<evidence type="ECO:0000313" key="3">
    <source>
        <dbReference type="EMBL" id="MBS2547609.1"/>
    </source>
</evidence>
<dbReference type="Gene3D" id="2.60.200.40">
    <property type="match status" value="1"/>
</dbReference>
<comment type="caution">
    <text evidence="3">The sequence shown here is derived from an EMBL/GenBank/DDBJ whole genome shotgun (WGS) entry which is preliminary data.</text>
</comment>
<proteinExistence type="predicted"/>
<dbReference type="InterPro" id="IPR017438">
    <property type="entry name" value="ATP-NAD_kinase_N"/>
</dbReference>
<dbReference type="InterPro" id="IPR001206">
    <property type="entry name" value="Diacylglycerol_kinase_cat_dom"/>
</dbReference>
<keyword evidence="3" id="KW-0808">Transferase</keyword>
<keyword evidence="1" id="KW-0812">Transmembrane</keyword>
<feature type="domain" description="DAGKc" evidence="2">
    <location>
        <begin position="126"/>
        <end position="255"/>
    </location>
</feature>
<accession>A0ABS5KNH9</accession>
<protein>
    <submittedName>
        <fullName evidence="3">Diacylglycerol kinase</fullName>
    </submittedName>
</protein>
<sequence length="447" mass="46569">MTVDRRSRTLARIAVGCLLAALVAMVVTVVFFAGLIMVVAVLSALLLTGVGAWWSIARRGALRWFGVVLAVAAPVVLVVLSVAAGFWRDAMAVALPGAAGLICARAAVRGLDRPPEFARPRYRRSALPRKPVLIMNPESGGGKVDEFALVEKAESLGARVILLDSGAGQDVAQMARQAVADGADLLGVAGGDGTQALVAAVAVEHDLPFVVLSAGTRNHFAMDLGLDRDDPASGLAALRDGVELRVDLGTVAGRPFVNTASFGAYAAIVQDARYRDSKAGTALDSLPDLLPGDDAALTVNVDGDRLPTPQMLLVSNNPYLESGTLGGGRRPRLDRGVLGVVAVRVDGALSAAQMALLGTGSGAVTVRDAREVRVEAAEAAIPVAVDGEALSLRTPVVCTIRPGVLRVQVPRRRPDTSPPRPLRTEWRTLLGLALGRLGTESHEGGDR</sequence>
<dbReference type="SUPFAM" id="SSF111331">
    <property type="entry name" value="NAD kinase/diacylglycerol kinase-like"/>
    <property type="match status" value="1"/>
</dbReference>
<dbReference type="PROSITE" id="PS50146">
    <property type="entry name" value="DAGK"/>
    <property type="match status" value="1"/>
</dbReference>
<feature type="transmembrane region" description="Helical" evidence="1">
    <location>
        <begin position="38"/>
        <end position="57"/>
    </location>
</feature>
<evidence type="ECO:0000259" key="2">
    <source>
        <dbReference type="PROSITE" id="PS50146"/>
    </source>
</evidence>
<dbReference type="RefSeq" id="WP_212009192.1">
    <property type="nucleotide sequence ID" value="NZ_JAAFYZ010000031.1"/>
</dbReference>
<reference evidence="3 4" key="1">
    <citation type="submission" date="2020-02" db="EMBL/GenBank/DDBJ databases">
        <title>Acidophilic actinobacteria isolated from forest soil.</title>
        <authorList>
            <person name="Golinska P."/>
        </authorList>
    </citation>
    <scope>NUCLEOTIDE SEQUENCE [LARGE SCALE GENOMIC DNA]</scope>
    <source>
        <strain evidence="3 4">NL8</strain>
    </source>
</reference>
<keyword evidence="1" id="KW-0472">Membrane</keyword>
<organism evidence="3 4">
    <name type="scientific">Catenulispora pinistramenti</name>
    <dbReference type="NCBI Taxonomy" id="2705254"/>
    <lineage>
        <taxon>Bacteria</taxon>
        <taxon>Bacillati</taxon>
        <taxon>Actinomycetota</taxon>
        <taxon>Actinomycetes</taxon>
        <taxon>Catenulisporales</taxon>
        <taxon>Catenulisporaceae</taxon>
        <taxon>Catenulispora</taxon>
    </lineage>
</organism>
<gene>
    <name evidence="3" type="ORF">KGQ19_12070</name>
</gene>
<keyword evidence="3" id="KW-0418">Kinase</keyword>
<keyword evidence="1" id="KW-1133">Transmembrane helix</keyword>
<feature type="transmembrane region" description="Helical" evidence="1">
    <location>
        <begin position="64"/>
        <end position="87"/>
    </location>
</feature>
<feature type="transmembrane region" description="Helical" evidence="1">
    <location>
        <begin position="12"/>
        <end position="32"/>
    </location>
</feature>
<name>A0ABS5KNH9_9ACTN</name>
<dbReference type="EMBL" id="JAAFYZ010000031">
    <property type="protein sequence ID" value="MBS2547609.1"/>
    <property type="molecule type" value="Genomic_DNA"/>
</dbReference>
<keyword evidence="4" id="KW-1185">Reference proteome</keyword>
<evidence type="ECO:0000256" key="1">
    <source>
        <dbReference type="SAM" id="Phobius"/>
    </source>
</evidence>
<dbReference type="Gene3D" id="3.40.50.10330">
    <property type="entry name" value="Probable inorganic polyphosphate/atp-NAD kinase, domain 1"/>
    <property type="match status" value="1"/>
</dbReference>
<dbReference type="Proteomes" id="UP000730482">
    <property type="component" value="Unassembled WGS sequence"/>
</dbReference>